<reference evidence="9 10" key="1">
    <citation type="submission" date="2019-02" db="EMBL/GenBank/DDBJ databases">
        <title>Deep-cultivation of Planctomycetes and their phenomic and genomic characterization uncovers novel biology.</title>
        <authorList>
            <person name="Wiegand S."/>
            <person name="Jogler M."/>
            <person name="Boedeker C."/>
            <person name="Pinto D."/>
            <person name="Vollmers J."/>
            <person name="Rivas-Marin E."/>
            <person name="Kohn T."/>
            <person name="Peeters S.H."/>
            <person name="Heuer A."/>
            <person name="Rast P."/>
            <person name="Oberbeckmann S."/>
            <person name="Bunk B."/>
            <person name="Jeske O."/>
            <person name="Meyerdierks A."/>
            <person name="Storesund J.E."/>
            <person name="Kallscheuer N."/>
            <person name="Luecker S."/>
            <person name="Lage O.M."/>
            <person name="Pohl T."/>
            <person name="Merkel B.J."/>
            <person name="Hornburger P."/>
            <person name="Mueller R.-W."/>
            <person name="Bruemmer F."/>
            <person name="Labrenz M."/>
            <person name="Spormann A.M."/>
            <person name="Op Den Camp H."/>
            <person name="Overmann J."/>
            <person name="Amann R."/>
            <person name="Jetten M.S.M."/>
            <person name="Mascher T."/>
            <person name="Medema M.H."/>
            <person name="Devos D.P."/>
            <person name="Kaster A.-K."/>
            <person name="Ovreas L."/>
            <person name="Rohde M."/>
            <person name="Galperin M.Y."/>
            <person name="Jogler C."/>
        </authorList>
    </citation>
    <scope>NUCLEOTIDE SEQUENCE [LARGE SCALE GENOMIC DNA]</scope>
    <source>
        <strain evidence="9 10">Poly59</strain>
    </source>
</reference>
<dbReference type="RefSeq" id="WP_146535128.1">
    <property type="nucleotide sequence ID" value="NZ_SJPX01000003.1"/>
</dbReference>
<dbReference type="Pfam" id="PF13202">
    <property type="entry name" value="EF-hand_5"/>
    <property type="match status" value="3"/>
</dbReference>
<proteinExistence type="predicted"/>
<comment type="caution">
    <text evidence="9">The sequence shown here is derived from an EMBL/GenBank/DDBJ whole genome shotgun (WGS) entry which is preliminary data.</text>
</comment>
<keyword evidence="3" id="KW-0677">Repeat</keyword>
<dbReference type="SUPFAM" id="SSF49785">
    <property type="entry name" value="Galactose-binding domain-like"/>
    <property type="match status" value="1"/>
</dbReference>
<feature type="domain" description="EF-hand" evidence="7">
    <location>
        <begin position="138"/>
        <end position="173"/>
    </location>
</feature>
<dbReference type="OrthoDB" id="247802at2"/>
<evidence type="ECO:0000256" key="3">
    <source>
        <dbReference type="ARBA" id="ARBA00022737"/>
    </source>
</evidence>
<feature type="chain" id="PRO_5022808831" evidence="6">
    <location>
        <begin position="33"/>
        <end position="542"/>
    </location>
</feature>
<dbReference type="Proteomes" id="UP000317977">
    <property type="component" value="Unassembled WGS sequence"/>
</dbReference>
<dbReference type="PROSITE" id="PS51829">
    <property type="entry name" value="P_HOMO_B"/>
    <property type="match status" value="1"/>
</dbReference>
<dbReference type="GO" id="GO:0006508">
    <property type="term" value="P:proteolysis"/>
    <property type="evidence" value="ECO:0007669"/>
    <property type="project" value="UniProtKB-KW"/>
</dbReference>
<organism evidence="9 10">
    <name type="scientific">Rubripirellula reticaptiva</name>
    <dbReference type="NCBI Taxonomy" id="2528013"/>
    <lineage>
        <taxon>Bacteria</taxon>
        <taxon>Pseudomonadati</taxon>
        <taxon>Planctomycetota</taxon>
        <taxon>Planctomycetia</taxon>
        <taxon>Pirellulales</taxon>
        <taxon>Pirellulaceae</taxon>
        <taxon>Rubripirellula</taxon>
    </lineage>
</organism>
<name>A0A5C6EUY7_9BACT</name>
<dbReference type="InterPro" id="IPR018247">
    <property type="entry name" value="EF_Hand_1_Ca_BS"/>
</dbReference>
<dbReference type="InterPro" id="IPR002884">
    <property type="entry name" value="P_dom"/>
</dbReference>
<dbReference type="SUPFAM" id="SSF47473">
    <property type="entry name" value="EF-hand"/>
    <property type="match status" value="2"/>
</dbReference>
<dbReference type="PANTHER" id="PTHR10827:SF98">
    <property type="entry name" value="45 KDA CALCIUM-BINDING PROTEIN"/>
    <property type="match status" value="1"/>
</dbReference>
<keyword evidence="6" id="KW-0732">Signal</keyword>
<evidence type="ECO:0000256" key="6">
    <source>
        <dbReference type="SAM" id="SignalP"/>
    </source>
</evidence>
<accession>A0A5C6EUY7</accession>
<evidence type="ECO:0000313" key="10">
    <source>
        <dbReference type="Proteomes" id="UP000317977"/>
    </source>
</evidence>
<dbReference type="GO" id="GO:0004252">
    <property type="term" value="F:serine-type endopeptidase activity"/>
    <property type="evidence" value="ECO:0007669"/>
    <property type="project" value="InterPro"/>
</dbReference>
<dbReference type="InterPro" id="IPR002048">
    <property type="entry name" value="EF_hand_dom"/>
</dbReference>
<feature type="domain" description="EF-hand" evidence="7">
    <location>
        <begin position="31"/>
        <end position="66"/>
    </location>
</feature>
<keyword evidence="1" id="KW-0645">Protease</keyword>
<dbReference type="InterPro" id="IPR008979">
    <property type="entry name" value="Galactose-bd-like_sf"/>
</dbReference>
<feature type="region of interest" description="Disordered" evidence="5">
    <location>
        <begin position="212"/>
        <end position="232"/>
    </location>
</feature>
<dbReference type="PANTHER" id="PTHR10827">
    <property type="entry name" value="RETICULOCALBIN"/>
    <property type="match status" value="1"/>
</dbReference>
<keyword evidence="2" id="KW-0479">Metal-binding</keyword>
<dbReference type="Gene3D" id="2.60.120.260">
    <property type="entry name" value="Galactose-binding domain-like"/>
    <property type="match status" value="1"/>
</dbReference>
<gene>
    <name evidence="9" type="ORF">Poly59_34620</name>
</gene>
<dbReference type="InterPro" id="IPR011992">
    <property type="entry name" value="EF-hand-dom_pair"/>
</dbReference>
<keyword evidence="10" id="KW-1185">Reference proteome</keyword>
<dbReference type="PROSITE" id="PS50222">
    <property type="entry name" value="EF_HAND_2"/>
    <property type="match status" value="4"/>
</dbReference>
<dbReference type="Pfam" id="PF01483">
    <property type="entry name" value="P_proprotein"/>
    <property type="match status" value="1"/>
</dbReference>
<feature type="domain" description="EF-hand" evidence="7">
    <location>
        <begin position="275"/>
        <end position="298"/>
    </location>
</feature>
<sequence length="542" mass="60835" precursor="true">MTDFVKPRWRRKSIVAAAVLLSAFSAPTIANAQSGLRESLERLDRNQNGQIDPDEITPLARPYLERVGEARRMSLERSNDISKWQEAARVYYALVNGVARKSVEPDLESSVRKFGPAEDEVLIPEFGLPEIKYPYTQEDLDDAERILRRLDRDHDGFIDRAEARRGDWTHRDPFEVDYDFDGRLSRLELSQRYARRRLLDGASGELVKRAQRVGNGIRPSGNESKRSDGDDSRWWRRGGSSYYLTASVLGRFDKDRNGRLDPIESVGLGIPTGRIDVDRDGELSRDELHAYLSGLQDEVGDESLGVPTWFYERDQNRDEQVTMAEYTDEWSEESLATFTALDVNDDGLLTLAEVSQSAAMMGGSFANTNAEVLPPRKTTISEITIDEDFLISDLNVQLSITHSYLSQLDGYLISPEGVRLELFTAIGGSDDNFDRTIFDDQSDTHLTKARAPFNGSYLPEAVTNRQPGLSQFNGKKATGTWQLVITGARSERFGMLHQWSLNIKPQDRLSLEPEKVPAEIPIDEPLGVFAIPNDAPQAIGGS</sequence>
<feature type="compositionally biased region" description="Basic and acidic residues" evidence="5">
    <location>
        <begin position="223"/>
        <end position="232"/>
    </location>
</feature>
<feature type="domain" description="EF-hand" evidence="7">
    <location>
        <begin position="329"/>
        <end position="364"/>
    </location>
</feature>
<dbReference type="Gene3D" id="1.10.238.10">
    <property type="entry name" value="EF-hand"/>
    <property type="match status" value="2"/>
</dbReference>
<evidence type="ECO:0000259" key="8">
    <source>
        <dbReference type="PROSITE" id="PS51829"/>
    </source>
</evidence>
<dbReference type="PROSITE" id="PS00018">
    <property type="entry name" value="EF_HAND_1"/>
    <property type="match status" value="3"/>
</dbReference>
<evidence type="ECO:0000256" key="5">
    <source>
        <dbReference type="SAM" id="MobiDB-lite"/>
    </source>
</evidence>
<feature type="domain" description="P/Homo B" evidence="8">
    <location>
        <begin position="354"/>
        <end position="513"/>
    </location>
</feature>
<keyword evidence="4" id="KW-0378">Hydrolase</keyword>
<dbReference type="GO" id="GO:0005509">
    <property type="term" value="F:calcium ion binding"/>
    <property type="evidence" value="ECO:0007669"/>
    <property type="project" value="InterPro"/>
</dbReference>
<evidence type="ECO:0000256" key="4">
    <source>
        <dbReference type="ARBA" id="ARBA00022801"/>
    </source>
</evidence>
<evidence type="ECO:0000259" key="7">
    <source>
        <dbReference type="PROSITE" id="PS50222"/>
    </source>
</evidence>
<dbReference type="AlphaFoldDB" id="A0A5C6EUY7"/>
<feature type="signal peptide" evidence="6">
    <location>
        <begin position="1"/>
        <end position="32"/>
    </location>
</feature>
<evidence type="ECO:0000313" key="9">
    <source>
        <dbReference type="EMBL" id="TWU51867.1"/>
    </source>
</evidence>
<dbReference type="EMBL" id="SJPX01000003">
    <property type="protein sequence ID" value="TWU51867.1"/>
    <property type="molecule type" value="Genomic_DNA"/>
</dbReference>
<evidence type="ECO:0000256" key="1">
    <source>
        <dbReference type="ARBA" id="ARBA00022670"/>
    </source>
</evidence>
<protein>
    <submittedName>
        <fullName evidence="9">EF hand</fullName>
    </submittedName>
</protein>
<evidence type="ECO:0000256" key="2">
    <source>
        <dbReference type="ARBA" id="ARBA00022723"/>
    </source>
</evidence>